<accession>W0A3K0</accession>
<dbReference type="RefSeq" id="WP_025290810.1">
    <property type="nucleotide sequence ID" value="NZ_CP006644.1"/>
</dbReference>
<organism evidence="1 2">
    <name type="scientific">Sphingomonas sanxanigenens DSM 19645 = NX02</name>
    <dbReference type="NCBI Taxonomy" id="1123269"/>
    <lineage>
        <taxon>Bacteria</taxon>
        <taxon>Pseudomonadati</taxon>
        <taxon>Pseudomonadota</taxon>
        <taxon>Alphaproteobacteria</taxon>
        <taxon>Sphingomonadales</taxon>
        <taxon>Sphingomonadaceae</taxon>
        <taxon>Sphingomonas</taxon>
    </lineage>
</organism>
<reference evidence="1 2" key="1">
    <citation type="submission" date="2013-07" db="EMBL/GenBank/DDBJ databases">
        <title>Completed genome of Sphingomonas sanxanigenens NX02.</title>
        <authorList>
            <person name="Ma T."/>
            <person name="Huang H."/>
            <person name="Wu M."/>
            <person name="Li X."/>
            <person name="Li G."/>
        </authorList>
    </citation>
    <scope>NUCLEOTIDE SEQUENCE [LARGE SCALE GENOMIC DNA]</scope>
    <source>
        <strain evidence="1 2">NX02</strain>
    </source>
</reference>
<dbReference type="Proteomes" id="UP000018851">
    <property type="component" value="Chromosome"/>
</dbReference>
<dbReference type="PATRIC" id="fig|1123269.5.peg.735"/>
<evidence type="ECO:0000313" key="2">
    <source>
        <dbReference type="Proteomes" id="UP000018851"/>
    </source>
</evidence>
<keyword evidence="2" id="KW-1185">Reference proteome</keyword>
<evidence type="ECO:0000313" key="1">
    <source>
        <dbReference type="EMBL" id="AHE52504.1"/>
    </source>
</evidence>
<dbReference type="OrthoDB" id="7433301at2"/>
<sequence>MSADPARAIVAQLLRATGRAGDAALVEAGGGDDFPEVAAARRLLGAVVARQERLEAGLACYADDAFWDEALPGGALAAHDRGEIARNVLAGRAIFAHRD</sequence>
<name>W0A3K0_9SPHN</name>
<dbReference type="AlphaFoldDB" id="W0A3K0"/>
<dbReference type="HOGENOM" id="CLU_2318660_0_0_5"/>
<gene>
    <name evidence="1" type="ORF">NX02_03750</name>
</gene>
<dbReference type="EMBL" id="CP006644">
    <property type="protein sequence ID" value="AHE52504.1"/>
    <property type="molecule type" value="Genomic_DNA"/>
</dbReference>
<dbReference type="eggNOG" id="ENOG5031CBH">
    <property type="taxonomic scope" value="Bacteria"/>
</dbReference>
<protein>
    <submittedName>
        <fullName evidence="1">Uncharacterized protein</fullName>
    </submittedName>
</protein>
<dbReference type="STRING" id="1123269.NX02_03750"/>
<dbReference type="KEGG" id="ssan:NX02_03750"/>
<proteinExistence type="predicted"/>